<dbReference type="InterPro" id="IPR024087">
    <property type="entry name" value="Creatininase-like_sf"/>
</dbReference>
<dbReference type="SUPFAM" id="SSF102215">
    <property type="entry name" value="Creatininase"/>
    <property type="match status" value="1"/>
</dbReference>
<reference evidence="5" key="1">
    <citation type="submission" date="2018-05" db="EMBL/GenBank/DDBJ databases">
        <authorList>
            <person name="Lanie J.A."/>
            <person name="Ng W.-L."/>
            <person name="Kazmierczak K.M."/>
            <person name="Andrzejewski T.M."/>
            <person name="Davidsen T.M."/>
            <person name="Wayne K.J."/>
            <person name="Tettelin H."/>
            <person name="Glass J.I."/>
            <person name="Rusch D."/>
            <person name="Podicherti R."/>
            <person name="Tsui H.-C.T."/>
            <person name="Winkler M.E."/>
        </authorList>
    </citation>
    <scope>NUCLEOTIDE SEQUENCE</scope>
</reference>
<evidence type="ECO:0000313" key="5">
    <source>
        <dbReference type="EMBL" id="SVB81410.1"/>
    </source>
</evidence>
<dbReference type="PANTHER" id="PTHR35005:SF1">
    <property type="entry name" value="2-AMINO-5-FORMYLAMINO-6-RIBOSYLAMINOPYRIMIDIN-4(3H)-ONE 5'-MONOPHOSPHATE DEFORMYLASE"/>
    <property type="match status" value="1"/>
</dbReference>
<evidence type="ECO:0000256" key="4">
    <source>
        <dbReference type="ARBA" id="ARBA00022833"/>
    </source>
</evidence>
<evidence type="ECO:0000256" key="3">
    <source>
        <dbReference type="ARBA" id="ARBA00022801"/>
    </source>
</evidence>
<organism evidence="5">
    <name type="scientific">marine metagenome</name>
    <dbReference type="NCBI Taxonomy" id="408172"/>
    <lineage>
        <taxon>unclassified sequences</taxon>
        <taxon>metagenomes</taxon>
        <taxon>ecological metagenomes</taxon>
    </lineage>
</organism>
<protein>
    <recommendedName>
        <fullName evidence="6">Creatininase</fullName>
    </recommendedName>
</protein>
<accession>A0A382H2C8</accession>
<dbReference type="AlphaFoldDB" id="A0A382H2C8"/>
<evidence type="ECO:0008006" key="6">
    <source>
        <dbReference type="Google" id="ProtNLM"/>
    </source>
</evidence>
<dbReference type="PANTHER" id="PTHR35005">
    <property type="entry name" value="3-DEHYDRO-SCYLLO-INOSOSE HYDROLASE"/>
    <property type="match status" value="1"/>
</dbReference>
<dbReference type="GO" id="GO:0016811">
    <property type="term" value="F:hydrolase activity, acting on carbon-nitrogen (but not peptide) bonds, in linear amides"/>
    <property type="evidence" value="ECO:0007669"/>
    <property type="project" value="TreeGrafter"/>
</dbReference>
<dbReference type="Pfam" id="PF02633">
    <property type="entry name" value="Creatininase"/>
    <property type="match status" value="1"/>
</dbReference>
<keyword evidence="3" id="KW-0378">Hydrolase</keyword>
<dbReference type="InterPro" id="IPR003785">
    <property type="entry name" value="Creatininase/forma_Hydrolase"/>
</dbReference>
<evidence type="ECO:0000256" key="1">
    <source>
        <dbReference type="ARBA" id="ARBA00001947"/>
    </source>
</evidence>
<keyword evidence="4" id="KW-0862">Zinc</keyword>
<dbReference type="GO" id="GO:0046872">
    <property type="term" value="F:metal ion binding"/>
    <property type="evidence" value="ECO:0007669"/>
    <property type="project" value="UniProtKB-KW"/>
</dbReference>
<proteinExistence type="predicted"/>
<dbReference type="Gene3D" id="3.40.50.10310">
    <property type="entry name" value="Creatininase"/>
    <property type="match status" value="1"/>
</dbReference>
<evidence type="ECO:0000256" key="2">
    <source>
        <dbReference type="ARBA" id="ARBA00022723"/>
    </source>
</evidence>
<dbReference type="EMBL" id="UINC01058768">
    <property type="protein sequence ID" value="SVB81410.1"/>
    <property type="molecule type" value="Genomic_DNA"/>
</dbReference>
<dbReference type="GO" id="GO:0009231">
    <property type="term" value="P:riboflavin biosynthetic process"/>
    <property type="evidence" value="ECO:0007669"/>
    <property type="project" value="TreeGrafter"/>
</dbReference>
<keyword evidence="2" id="KW-0479">Metal-binding</keyword>
<name>A0A382H2C8_9ZZZZ</name>
<gene>
    <name evidence="5" type="ORF">METZ01_LOCUS234264</name>
</gene>
<comment type="cofactor">
    <cofactor evidence="1">
        <name>Zn(2+)</name>
        <dbReference type="ChEBI" id="CHEBI:29105"/>
    </cofactor>
</comment>
<sequence>MAINGKWRYEDLTWPEMNEAVEAGLIPVLPVGTMEQHGPHLPVKMDRWTATEVAKAAAERHQDRLLLMPAVAYGYTTHVMDFPGSVTIHPETFIRYIVDILKSLAYHGFSRIIVINGHGSNIPPLDLACRRVNMETDANVALTSWWGLTVTDPEFMETWRESHIPGGCAHSGEAETSVALHLDSSLIQMDKALKEEIKFHEHSSPYQWVDLWSAGPVSVTSWTSEYTDSGICGDAVLATPEKGKILFDEAVKNLIEWSNEFYAREVMIRKDHHAVQPLSDLPG</sequence>